<dbReference type="EMBL" id="JBHULE010000007">
    <property type="protein sequence ID" value="MFD2561856.1"/>
    <property type="molecule type" value="Genomic_DNA"/>
</dbReference>
<name>A0ABW5LC82_9FLAO</name>
<proteinExistence type="predicted"/>
<dbReference type="Proteomes" id="UP001597319">
    <property type="component" value="Unassembled WGS sequence"/>
</dbReference>
<dbReference type="RefSeq" id="WP_378289944.1">
    <property type="nucleotide sequence ID" value="NZ_JBHULE010000007.1"/>
</dbReference>
<keyword evidence="2" id="KW-1185">Reference proteome</keyword>
<evidence type="ECO:0000313" key="1">
    <source>
        <dbReference type="EMBL" id="MFD2561856.1"/>
    </source>
</evidence>
<reference evidence="2" key="1">
    <citation type="journal article" date="2019" name="Int. J. Syst. Evol. Microbiol.">
        <title>The Global Catalogue of Microorganisms (GCM) 10K type strain sequencing project: providing services to taxonomists for standard genome sequencing and annotation.</title>
        <authorList>
            <consortium name="The Broad Institute Genomics Platform"/>
            <consortium name="The Broad Institute Genome Sequencing Center for Infectious Disease"/>
            <person name="Wu L."/>
            <person name="Ma J."/>
        </authorList>
    </citation>
    <scope>NUCLEOTIDE SEQUENCE [LARGE SCALE GENOMIC DNA]</scope>
    <source>
        <strain evidence="2">KCTC 52274</strain>
    </source>
</reference>
<evidence type="ECO:0000313" key="2">
    <source>
        <dbReference type="Proteomes" id="UP001597319"/>
    </source>
</evidence>
<organism evidence="1 2">
    <name type="scientific">Aquimarina rubra</name>
    <dbReference type="NCBI Taxonomy" id="1920033"/>
    <lineage>
        <taxon>Bacteria</taxon>
        <taxon>Pseudomonadati</taxon>
        <taxon>Bacteroidota</taxon>
        <taxon>Flavobacteriia</taxon>
        <taxon>Flavobacteriales</taxon>
        <taxon>Flavobacteriaceae</taxon>
        <taxon>Aquimarina</taxon>
    </lineage>
</organism>
<sequence length="143" mass="16640">MEKIIHIVRQPYEEPYHINLIFEASNGESKGQLEIYDNADQLKRIAEALEGFSFNGTKHFVWELGSEKSKDNFAFYFKCEFSLLNHSNDCVIGIRVNNNRNSLSEFNIQCTPSELNKLGQLFREFSKLEKETLTWYGFSGEVK</sequence>
<gene>
    <name evidence="1" type="ORF">ACFSR1_04180</name>
</gene>
<accession>A0ABW5LC82</accession>
<comment type="caution">
    <text evidence="1">The sequence shown here is derived from an EMBL/GenBank/DDBJ whole genome shotgun (WGS) entry which is preliminary data.</text>
</comment>
<protein>
    <submittedName>
        <fullName evidence="1">Uncharacterized protein</fullName>
    </submittedName>
</protein>